<dbReference type="SMART" id="SM00389">
    <property type="entry name" value="HOX"/>
    <property type="match status" value="1"/>
</dbReference>
<reference evidence="11" key="1">
    <citation type="submission" date="2025-08" db="UniProtKB">
        <authorList>
            <consortium name="RefSeq"/>
        </authorList>
    </citation>
    <scope>IDENTIFICATION</scope>
</reference>
<comment type="subcellular location">
    <subcellularLocation>
        <location evidence="1 6 7">Nucleus</location>
    </subcellularLocation>
</comment>
<keyword evidence="4 6" id="KW-0539">Nucleus</keyword>
<feature type="compositionally biased region" description="Basic and acidic residues" evidence="8">
    <location>
        <begin position="147"/>
        <end position="161"/>
    </location>
</feature>
<evidence type="ECO:0000256" key="2">
    <source>
        <dbReference type="ARBA" id="ARBA00023125"/>
    </source>
</evidence>
<dbReference type="GeneID" id="117359753"/>
<evidence type="ECO:0000256" key="5">
    <source>
        <dbReference type="ARBA" id="ARBA00038196"/>
    </source>
</evidence>
<dbReference type="SUPFAM" id="SSF46689">
    <property type="entry name" value="Homeodomain-like"/>
    <property type="match status" value="1"/>
</dbReference>
<dbReference type="PROSITE" id="PS00027">
    <property type="entry name" value="HOMEOBOX_1"/>
    <property type="match status" value="1"/>
</dbReference>
<keyword evidence="10" id="KW-1185">Reference proteome</keyword>
<dbReference type="AlphaFoldDB" id="A0A6P8RBP6"/>
<dbReference type="InterPro" id="IPR001356">
    <property type="entry name" value="HD"/>
</dbReference>
<dbReference type="PROSITE" id="PS50071">
    <property type="entry name" value="HOMEOBOX_2"/>
    <property type="match status" value="1"/>
</dbReference>
<dbReference type="OrthoDB" id="6159439at2759"/>
<evidence type="ECO:0000256" key="4">
    <source>
        <dbReference type="ARBA" id="ARBA00023242"/>
    </source>
</evidence>
<feature type="domain" description="Homeobox" evidence="9">
    <location>
        <begin position="161"/>
        <end position="221"/>
    </location>
</feature>
<feature type="region of interest" description="Disordered" evidence="8">
    <location>
        <begin position="126"/>
        <end position="161"/>
    </location>
</feature>
<evidence type="ECO:0000256" key="3">
    <source>
        <dbReference type="ARBA" id="ARBA00023155"/>
    </source>
</evidence>
<sequence>MPEGLVALSVCVQDKTEVLKESKAGGSLVLCELVIHKQGSAENRIQLFFSSPAREDISSMLRTTTLALLHMLSSAFECVHIENSGIFADSLEPALQTFAGSVNFEYHFFHLSSLPHQSHYEASLTWGSADDSSSGDESESLISGHSEVSKRKEGEETPRFELQRRMRTAFTSHQISKLEKTFERQRYLEASERKKLAACLQLSEIQVKTWFQNRRMKFKRQIQDQQHGFFPTPSLPGLYSYEQGPFQNATDYQSYSYGTSPQGLPSLNPAIHQFGPVPLYTCPQSTVYPFQAPNLHYFYHNFATQTPIYPVLINKAVLEQYNPAHQVTLTNPLKC</sequence>
<dbReference type="InParanoid" id="A0A6P8RBP6"/>
<dbReference type="KEGG" id="gsh:117359753"/>
<dbReference type="Gene3D" id="1.10.10.60">
    <property type="entry name" value="Homeodomain-like"/>
    <property type="match status" value="1"/>
</dbReference>
<dbReference type="InterPro" id="IPR020479">
    <property type="entry name" value="HD_metazoa"/>
</dbReference>
<name>A0A6P8RBP6_GEOSA</name>
<dbReference type="Proteomes" id="UP000515159">
    <property type="component" value="Chromosome 4"/>
</dbReference>
<dbReference type="GO" id="GO:0000981">
    <property type="term" value="F:DNA-binding transcription factor activity, RNA polymerase II-specific"/>
    <property type="evidence" value="ECO:0007669"/>
    <property type="project" value="InterPro"/>
</dbReference>
<evidence type="ECO:0000313" key="11">
    <source>
        <dbReference type="RefSeq" id="XP_033798863.1"/>
    </source>
</evidence>
<evidence type="ECO:0000256" key="7">
    <source>
        <dbReference type="RuleBase" id="RU000682"/>
    </source>
</evidence>
<dbReference type="RefSeq" id="XP_033798863.1">
    <property type="nucleotide sequence ID" value="XM_033942972.1"/>
</dbReference>
<dbReference type="PRINTS" id="PR00024">
    <property type="entry name" value="HOMEOBOX"/>
</dbReference>
<evidence type="ECO:0000259" key="9">
    <source>
        <dbReference type="PROSITE" id="PS50071"/>
    </source>
</evidence>
<comment type="similarity">
    <text evidence="5">Belongs to the BAR homeobox family.</text>
</comment>
<protein>
    <submittedName>
        <fullName evidence="11">Homeobox protein pv.1-like</fullName>
    </submittedName>
</protein>
<keyword evidence="3 6" id="KW-0371">Homeobox</keyword>
<dbReference type="GO" id="GO:0005634">
    <property type="term" value="C:nucleus"/>
    <property type="evidence" value="ECO:0007669"/>
    <property type="project" value="UniProtKB-SubCell"/>
</dbReference>
<dbReference type="GO" id="GO:0003677">
    <property type="term" value="F:DNA binding"/>
    <property type="evidence" value="ECO:0007669"/>
    <property type="project" value="UniProtKB-UniRule"/>
</dbReference>
<dbReference type="InterPro" id="IPR017970">
    <property type="entry name" value="Homeobox_CS"/>
</dbReference>
<dbReference type="InterPro" id="IPR050848">
    <property type="entry name" value="Homeobox_TF"/>
</dbReference>
<evidence type="ECO:0000313" key="10">
    <source>
        <dbReference type="Proteomes" id="UP000515159"/>
    </source>
</evidence>
<dbReference type="Pfam" id="PF00046">
    <property type="entry name" value="Homeodomain"/>
    <property type="match status" value="1"/>
</dbReference>
<organism evidence="10 11">
    <name type="scientific">Geotrypetes seraphini</name>
    <name type="common">Gaboon caecilian</name>
    <name type="synonym">Caecilia seraphini</name>
    <dbReference type="NCBI Taxonomy" id="260995"/>
    <lineage>
        <taxon>Eukaryota</taxon>
        <taxon>Metazoa</taxon>
        <taxon>Chordata</taxon>
        <taxon>Craniata</taxon>
        <taxon>Vertebrata</taxon>
        <taxon>Euteleostomi</taxon>
        <taxon>Amphibia</taxon>
        <taxon>Gymnophiona</taxon>
        <taxon>Geotrypetes</taxon>
    </lineage>
</organism>
<evidence type="ECO:0000256" key="8">
    <source>
        <dbReference type="SAM" id="MobiDB-lite"/>
    </source>
</evidence>
<dbReference type="PANTHER" id="PTHR24333">
    <property type="entry name" value="HOMEO BOX HB9 LIKE A-RELATED"/>
    <property type="match status" value="1"/>
</dbReference>
<gene>
    <name evidence="11" type="primary">LOC117359753</name>
</gene>
<dbReference type="InterPro" id="IPR009057">
    <property type="entry name" value="Homeodomain-like_sf"/>
</dbReference>
<keyword evidence="2 6" id="KW-0238">DNA-binding</keyword>
<evidence type="ECO:0000256" key="1">
    <source>
        <dbReference type="ARBA" id="ARBA00004123"/>
    </source>
</evidence>
<dbReference type="CDD" id="cd00086">
    <property type="entry name" value="homeodomain"/>
    <property type="match status" value="1"/>
</dbReference>
<proteinExistence type="inferred from homology"/>
<evidence type="ECO:0000256" key="6">
    <source>
        <dbReference type="PROSITE-ProRule" id="PRU00108"/>
    </source>
</evidence>
<dbReference type="PANTHER" id="PTHR24333:SF5">
    <property type="entry name" value="VENT HOMEOBOX"/>
    <property type="match status" value="1"/>
</dbReference>
<accession>A0A6P8RBP6</accession>
<feature type="DNA-binding region" description="Homeobox" evidence="6">
    <location>
        <begin position="163"/>
        <end position="222"/>
    </location>
</feature>